<evidence type="ECO:0000256" key="3">
    <source>
        <dbReference type="SAM" id="SignalP"/>
    </source>
</evidence>
<dbReference type="InterPro" id="IPR039448">
    <property type="entry name" value="Beta_helix"/>
</dbReference>
<evidence type="ECO:0000256" key="1">
    <source>
        <dbReference type="ARBA" id="ARBA00022737"/>
    </source>
</evidence>
<dbReference type="SMART" id="SM00710">
    <property type="entry name" value="PbH1"/>
    <property type="match status" value="11"/>
</dbReference>
<feature type="compositionally biased region" description="Low complexity" evidence="2">
    <location>
        <begin position="35"/>
        <end position="50"/>
    </location>
</feature>
<evidence type="ECO:0000259" key="4">
    <source>
        <dbReference type="Pfam" id="PF13229"/>
    </source>
</evidence>
<dbReference type="PROSITE" id="PS51257">
    <property type="entry name" value="PROKAR_LIPOPROTEIN"/>
    <property type="match status" value="1"/>
</dbReference>
<dbReference type="Gene3D" id="2.160.20.10">
    <property type="entry name" value="Single-stranded right-handed beta-helix, Pectin lyase-like"/>
    <property type="match status" value="2"/>
</dbReference>
<evidence type="ECO:0000313" key="5">
    <source>
        <dbReference type="EMBL" id="TVY07772.1"/>
    </source>
</evidence>
<dbReference type="RefSeq" id="WP_144851171.1">
    <property type="nucleotide sequence ID" value="NZ_VNJI01000032.1"/>
</dbReference>
<organism evidence="5 6">
    <name type="scientific">Paenibacillus cremeus</name>
    <dbReference type="NCBI Taxonomy" id="2163881"/>
    <lineage>
        <taxon>Bacteria</taxon>
        <taxon>Bacillati</taxon>
        <taxon>Bacillota</taxon>
        <taxon>Bacilli</taxon>
        <taxon>Bacillales</taxon>
        <taxon>Paenibacillaceae</taxon>
        <taxon>Paenibacillus</taxon>
    </lineage>
</organism>
<dbReference type="SUPFAM" id="SSF51126">
    <property type="entry name" value="Pectin lyase-like"/>
    <property type="match status" value="2"/>
</dbReference>
<gene>
    <name evidence="5" type="ORF">FPZ49_22400</name>
</gene>
<dbReference type="InterPro" id="IPR011050">
    <property type="entry name" value="Pectin_lyase_fold/virulence"/>
</dbReference>
<dbReference type="Proteomes" id="UP000317036">
    <property type="component" value="Unassembled WGS sequence"/>
</dbReference>
<dbReference type="PANTHER" id="PTHR22990">
    <property type="entry name" value="F-BOX ONLY PROTEIN"/>
    <property type="match status" value="1"/>
</dbReference>
<feature type="chain" id="PRO_5022080571" description="Right handed beta helix domain-containing protein" evidence="3">
    <location>
        <begin position="26"/>
        <end position="515"/>
    </location>
</feature>
<protein>
    <recommendedName>
        <fullName evidence="4">Right handed beta helix domain-containing protein</fullName>
    </recommendedName>
</protein>
<sequence>MKASIKVSLLIAATAIAMCATTACAVQKPSSGSNATGSAQPAPTATPAAALPTAEPKPLVLASPDKPGLYNADGAAHQLHADNPVKGKTINVVELGADPADNDKDDTIAINAAIKAAQRGDEVYLPNGVYNLKSELSTDKAANIELKSGVNLRGESQDKVILLSSFDKSGSNTKVIKALGLEDIVISNLTVSSVFKGKYTTDHVNNNPDRGGPVTGIYIEDASGKGSRSITIDHVTVEKYQRMGIRVSNSRDVIVRNSLFRNATDLGGGGAGYGITFQGIPKTDRKGTDNDSLFNLAENNRFEGPYIRHGVLIQFYSHNNAVRGNTFHQTQLDSIDLHGELEYLNEIYNNKMENITGGAGIGLGNTGGTAPSNHSASGPLNYIHDNTITGSRNGITVTMGSPKTIIENNTITGSKVKNGTGITIQNGPDTIVRGNQITDNTADNFWGILLTHDPGDKNAKAIGEGDPKGVQISGNKVTGNSNGVKIAQGTDIVLKDNQIEQNRGSNLVNQTAGGK</sequence>
<feature type="signal peptide" evidence="3">
    <location>
        <begin position="1"/>
        <end position="25"/>
    </location>
</feature>
<dbReference type="InterPro" id="IPR051550">
    <property type="entry name" value="SCF-Subunits/Alg-Epimerases"/>
</dbReference>
<name>A0A559K6K0_9BACL</name>
<dbReference type="InterPro" id="IPR006626">
    <property type="entry name" value="PbH1"/>
</dbReference>
<reference evidence="5 6" key="1">
    <citation type="submission" date="2019-07" db="EMBL/GenBank/DDBJ databases">
        <authorList>
            <person name="Kim J."/>
        </authorList>
    </citation>
    <scope>NUCLEOTIDE SEQUENCE [LARGE SCALE GENOMIC DNA]</scope>
    <source>
        <strain evidence="5 6">JC52</strain>
    </source>
</reference>
<comment type="caution">
    <text evidence="5">The sequence shown here is derived from an EMBL/GenBank/DDBJ whole genome shotgun (WGS) entry which is preliminary data.</text>
</comment>
<dbReference type="OrthoDB" id="179999at2"/>
<dbReference type="InterPro" id="IPR012334">
    <property type="entry name" value="Pectin_lyas_fold"/>
</dbReference>
<dbReference type="Pfam" id="PF13229">
    <property type="entry name" value="Beta_helix"/>
    <property type="match status" value="1"/>
</dbReference>
<proteinExistence type="predicted"/>
<dbReference type="PANTHER" id="PTHR22990:SF15">
    <property type="entry name" value="F-BOX ONLY PROTEIN 10"/>
    <property type="match status" value="1"/>
</dbReference>
<keyword evidence="1" id="KW-0677">Repeat</keyword>
<feature type="region of interest" description="Disordered" evidence="2">
    <location>
        <begin position="29"/>
        <end position="50"/>
    </location>
</feature>
<keyword evidence="6" id="KW-1185">Reference proteome</keyword>
<evidence type="ECO:0000313" key="6">
    <source>
        <dbReference type="Proteomes" id="UP000317036"/>
    </source>
</evidence>
<feature type="domain" description="Right handed beta helix" evidence="4">
    <location>
        <begin position="216"/>
        <end position="411"/>
    </location>
</feature>
<accession>A0A559K6K0</accession>
<dbReference type="EMBL" id="VNJI01000032">
    <property type="protein sequence ID" value="TVY07772.1"/>
    <property type="molecule type" value="Genomic_DNA"/>
</dbReference>
<dbReference type="AlphaFoldDB" id="A0A559K6K0"/>
<keyword evidence="3" id="KW-0732">Signal</keyword>
<evidence type="ECO:0000256" key="2">
    <source>
        <dbReference type="SAM" id="MobiDB-lite"/>
    </source>
</evidence>